<feature type="domain" description="Glycosyl transferase family 3" evidence="11">
    <location>
        <begin position="95"/>
        <end position="344"/>
    </location>
</feature>
<feature type="binding site" evidence="9">
    <location>
        <position position="113"/>
    </location>
    <ligand>
        <name>Mg(2+)</name>
        <dbReference type="ChEBI" id="CHEBI:18420"/>
        <label>1</label>
    </ligand>
</feature>
<dbReference type="EMBL" id="CP039704">
    <property type="protein sequence ID" value="QCI80153.1"/>
    <property type="molecule type" value="Genomic_DNA"/>
</dbReference>
<evidence type="ECO:0000256" key="4">
    <source>
        <dbReference type="ARBA" id="ARBA00022679"/>
    </source>
</evidence>
<dbReference type="EC" id="2.4.2.18" evidence="9"/>
<dbReference type="Pfam" id="PF00591">
    <property type="entry name" value="Glycos_transf_3"/>
    <property type="match status" value="1"/>
</dbReference>
<dbReference type="UniPathway" id="UPA00035">
    <property type="reaction ID" value="UER00041"/>
</dbReference>
<feature type="binding site" evidence="9">
    <location>
        <position position="101"/>
    </location>
    <ligand>
        <name>anthranilate</name>
        <dbReference type="ChEBI" id="CHEBI:16567"/>
        <label>1</label>
    </ligand>
</feature>
<dbReference type="AlphaFoldDB" id="A0A4D7CA77"/>
<comment type="catalytic activity">
    <reaction evidence="7 9">
        <text>N-(5-phospho-beta-D-ribosyl)anthranilate + diphosphate = 5-phospho-alpha-D-ribose 1-diphosphate + anthranilate</text>
        <dbReference type="Rhea" id="RHEA:11768"/>
        <dbReference type="ChEBI" id="CHEBI:16567"/>
        <dbReference type="ChEBI" id="CHEBI:18277"/>
        <dbReference type="ChEBI" id="CHEBI:33019"/>
        <dbReference type="ChEBI" id="CHEBI:58017"/>
        <dbReference type="EC" id="2.4.2.18"/>
    </reaction>
</comment>
<feature type="binding site" evidence="9">
    <location>
        <position position="246"/>
    </location>
    <ligand>
        <name>Mg(2+)</name>
        <dbReference type="ChEBI" id="CHEBI:18420"/>
        <label>2</label>
    </ligand>
</feature>
<keyword evidence="2 9" id="KW-0028">Amino-acid biosynthesis</keyword>
<dbReference type="GO" id="GO:0004048">
    <property type="term" value="F:anthranilate phosphoribosyltransferase activity"/>
    <property type="evidence" value="ECO:0007669"/>
    <property type="project" value="UniProtKB-UniRule"/>
</dbReference>
<dbReference type="GO" id="GO:0000162">
    <property type="term" value="P:L-tryptophan biosynthetic process"/>
    <property type="evidence" value="ECO:0007669"/>
    <property type="project" value="UniProtKB-UniRule"/>
</dbReference>
<dbReference type="FunFam" id="3.40.1030.10:FF:000002">
    <property type="entry name" value="Anthranilate phosphoribosyltransferase"/>
    <property type="match status" value="1"/>
</dbReference>
<comment type="cofactor">
    <cofactor evidence="9">
        <name>Mg(2+)</name>
        <dbReference type="ChEBI" id="CHEBI:18420"/>
    </cofactor>
    <text evidence="9">Binds 2 magnesium ions per monomer.</text>
</comment>
<protein>
    <recommendedName>
        <fullName evidence="9">Anthranilate phosphoribosyltransferase</fullName>
        <ecNumber evidence="9">2.4.2.18</ecNumber>
    </recommendedName>
</protein>
<feature type="binding site" evidence="9">
    <location>
        <begin position="104"/>
        <end position="105"/>
    </location>
    <ligand>
        <name>5-phospho-alpha-D-ribose 1-diphosphate</name>
        <dbReference type="ChEBI" id="CHEBI:58017"/>
    </ligand>
</feature>
<organism evidence="12 13">
    <name type="scientific">Hankyongella ginsenosidimutans</name>
    <dbReference type="NCBI Taxonomy" id="1763828"/>
    <lineage>
        <taxon>Bacteria</taxon>
        <taxon>Pseudomonadati</taxon>
        <taxon>Pseudomonadota</taxon>
        <taxon>Alphaproteobacteria</taxon>
        <taxon>Sphingomonadales</taxon>
        <taxon>Sphingomonadaceae</taxon>
        <taxon>Hankyongella</taxon>
    </lineage>
</organism>
<dbReference type="NCBIfam" id="TIGR01245">
    <property type="entry name" value="trpD"/>
    <property type="match status" value="1"/>
</dbReference>
<name>A0A4D7CA77_9SPHN</name>
<feature type="binding site" evidence="9">
    <location>
        <position position="109"/>
    </location>
    <ligand>
        <name>5-phospho-alpha-D-ribose 1-diphosphate</name>
        <dbReference type="ChEBI" id="CHEBI:58017"/>
    </ligand>
</feature>
<comment type="similarity">
    <text evidence="8">In the C-terminal section; belongs to the anthranilate phosphoribosyltransferase family.</text>
</comment>
<keyword evidence="3 9" id="KW-0328">Glycosyltransferase</keyword>
<dbReference type="InterPro" id="IPR035902">
    <property type="entry name" value="Nuc_phospho_transferase"/>
</dbReference>
<feature type="binding site" evidence="9">
    <location>
        <begin position="111"/>
        <end position="114"/>
    </location>
    <ligand>
        <name>5-phospho-alpha-D-ribose 1-diphosphate</name>
        <dbReference type="ChEBI" id="CHEBI:58017"/>
    </ligand>
</feature>
<feature type="compositionally biased region" description="Basic and acidic residues" evidence="10">
    <location>
        <begin position="24"/>
        <end position="44"/>
    </location>
</feature>
<comment type="function">
    <text evidence="9">Catalyzes the transfer of the phosphoribosyl group of 5-phosphorylribose-1-pyrophosphate (PRPP) to anthranilate to yield N-(5'-phosphoribosyl)-anthranilate (PRA).</text>
</comment>
<dbReference type="PANTHER" id="PTHR43285">
    <property type="entry name" value="ANTHRANILATE PHOSPHORIBOSYLTRANSFERASE"/>
    <property type="match status" value="1"/>
</dbReference>
<gene>
    <name evidence="9 12" type="primary">trpD</name>
    <name evidence="12" type="ORF">E6W36_13540</name>
</gene>
<dbReference type="SUPFAM" id="SSF52418">
    <property type="entry name" value="Nucleoside phosphorylase/phosphoribosyltransferase catalytic domain"/>
    <property type="match status" value="1"/>
</dbReference>
<keyword evidence="9" id="KW-0479">Metal-binding</keyword>
<keyword evidence="9" id="KW-0460">Magnesium</keyword>
<feature type="binding site" evidence="9">
    <location>
        <begin position="129"/>
        <end position="137"/>
    </location>
    <ligand>
        <name>5-phospho-alpha-D-ribose 1-diphosphate</name>
        <dbReference type="ChEBI" id="CHEBI:58017"/>
    </ligand>
</feature>
<dbReference type="Proteomes" id="UP000298714">
    <property type="component" value="Chromosome"/>
</dbReference>
<evidence type="ECO:0000256" key="5">
    <source>
        <dbReference type="ARBA" id="ARBA00022822"/>
    </source>
</evidence>
<proteinExistence type="inferred from homology"/>
<dbReference type="PANTHER" id="PTHR43285:SF2">
    <property type="entry name" value="ANTHRANILATE PHOSPHORIBOSYLTRANSFERASE"/>
    <property type="match status" value="1"/>
</dbReference>
<evidence type="ECO:0000256" key="1">
    <source>
        <dbReference type="ARBA" id="ARBA00004907"/>
    </source>
</evidence>
<dbReference type="HAMAP" id="MF_00211">
    <property type="entry name" value="TrpD"/>
    <property type="match status" value="1"/>
</dbReference>
<evidence type="ECO:0000256" key="7">
    <source>
        <dbReference type="ARBA" id="ARBA00052328"/>
    </source>
</evidence>
<evidence type="ECO:0000256" key="6">
    <source>
        <dbReference type="ARBA" id="ARBA00023141"/>
    </source>
</evidence>
<feature type="binding site" evidence="9">
    <location>
        <position position="132"/>
    </location>
    <ligand>
        <name>anthranilate</name>
        <dbReference type="ChEBI" id="CHEBI:16567"/>
        <label>1</label>
    </ligand>
</feature>
<feature type="region of interest" description="Disordered" evidence="10">
    <location>
        <begin position="24"/>
        <end position="78"/>
    </location>
</feature>
<dbReference type="KEGG" id="hgn:E6W36_13540"/>
<dbReference type="InterPro" id="IPR000312">
    <property type="entry name" value="Glycosyl_Trfase_fam3"/>
</dbReference>
<evidence type="ECO:0000313" key="12">
    <source>
        <dbReference type="EMBL" id="QCI80153.1"/>
    </source>
</evidence>
<dbReference type="InterPro" id="IPR005940">
    <property type="entry name" value="Anthranilate_Pribosyl_Tfrase"/>
</dbReference>
<evidence type="ECO:0000256" key="2">
    <source>
        <dbReference type="ARBA" id="ARBA00022605"/>
    </source>
</evidence>
<evidence type="ECO:0000256" key="10">
    <source>
        <dbReference type="SAM" id="MobiDB-lite"/>
    </source>
</evidence>
<comment type="pathway">
    <text evidence="1 9">Amino-acid biosynthesis; L-tryptophan biosynthesis; L-tryptophan from chorismate: step 2/5.</text>
</comment>
<sequence length="360" mass="37912">MATRCWRISCDLPASATGRWRHDGRWRARADRQRRDPSFRRDGNPVRTGVQRRRGTGIRRRSADGAEDARRDGGRPRGAVEALQAHSLAVRAPDNAIDTCGTGGDGLNSRNVSTAAAIVVAACGVAVAKHGNRSATSRSSSAGVLEALGVQVDLPPSAVETCLQRLGIGFMLANRYHAAMAQVAPVRRALGVPTLFNLIGPLANPGRVRHQIVGVYDPRWLDPMAHALRRLGVTRAWVVHGAGGMDELSPAGASQIVMLAGETFVRETVHPEAIGLHVHPVSALAGGDAADNAQALRRLLAGEPGAYRETVLLNAAAALQVAGKAADWREGIGQAASAIDSGAAARLLDAWAALSQDLRA</sequence>
<keyword evidence="4 9" id="KW-0808">Transferase</keyword>
<dbReference type="Gene3D" id="3.40.1030.10">
    <property type="entry name" value="Nucleoside phosphorylase/phosphoribosyltransferase catalytic domain"/>
    <property type="match status" value="1"/>
</dbReference>
<dbReference type="GO" id="GO:0005829">
    <property type="term" value="C:cytosol"/>
    <property type="evidence" value="ECO:0007669"/>
    <property type="project" value="TreeGrafter"/>
</dbReference>
<feature type="compositionally biased region" description="Basic residues" evidence="10">
    <location>
        <begin position="50"/>
        <end position="60"/>
    </location>
</feature>
<feature type="binding site" evidence="9">
    <location>
        <position position="101"/>
    </location>
    <ligand>
        <name>5-phospho-alpha-D-ribose 1-diphosphate</name>
        <dbReference type="ChEBI" id="CHEBI:58017"/>
    </ligand>
</feature>
<comment type="similarity">
    <text evidence="9">Belongs to the anthranilate phosphoribosyltransferase family.</text>
</comment>
<feature type="binding site" evidence="9">
    <location>
        <position position="187"/>
    </location>
    <ligand>
        <name>anthranilate</name>
        <dbReference type="ChEBI" id="CHEBI:16567"/>
        <label>2</label>
    </ligand>
</feature>
<feature type="binding site" evidence="9">
    <location>
        <position position="247"/>
    </location>
    <ligand>
        <name>Mg(2+)</name>
        <dbReference type="ChEBI" id="CHEBI:18420"/>
        <label>2</label>
    </ligand>
</feature>
<reference evidence="13" key="1">
    <citation type="submission" date="2019-04" db="EMBL/GenBank/DDBJ databases">
        <title>Complete genome sequence of Sphingomonas sp. W1-2-3.</title>
        <authorList>
            <person name="Im W.T."/>
        </authorList>
    </citation>
    <scope>NUCLEOTIDE SEQUENCE [LARGE SCALE GENOMIC DNA]</scope>
    <source>
        <strain evidence="13">W1-2-3</strain>
    </source>
</reference>
<feature type="binding site" evidence="9">
    <location>
        <position position="141"/>
    </location>
    <ligand>
        <name>5-phospho-alpha-D-ribose 1-diphosphate</name>
        <dbReference type="ChEBI" id="CHEBI:58017"/>
    </ligand>
</feature>
<evidence type="ECO:0000313" key="13">
    <source>
        <dbReference type="Proteomes" id="UP000298714"/>
    </source>
</evidence>
<keyword evidence="13" id="KW-1185">Reference proteome</keyword>
<comment type="subunit">
    <text evidence="9">Homodimer.</text>
</comment>
<dbReference type="GO" id="GO:0000287">
    <property type="term" value="F:magnesium ion binding"/>
    <property type="evidence" value="ECO:0007669"/>
    <property type="project" value="UniProtKB-UniRule"/>
</dbReference>
<evidence type="ECO:0000256" key="9">
    <source>
        <dbReference type="HAMAP-Rule" id="MF_00211"/>
    </source>
</evidence>
<keyword evidence="5 9" id="KW-0822">Tryptophan biosynthesis</keyword>
<feature type="binding site" evidence="9">
    <location>
        <position position="247"/>
    </location>
    <ligand>
        <name>Mg(2+)</name>
        <dbReference type="ChEBI" id="CHEBI:18420"/>
        <label>1</label>
    </ligand>
</feature>
<evidence type="ECO:0000256" key="3">
    <source>
        <dbReference type="ARBA" id="ARBA00022676"/>
    </source>
</evidence>
<feature type="compositionally biased region" description="Basic and acidic residues" evidence="10">
    <location>
        <begin position="61"/>
        <end position="75"/>
    </location>
</feature>
<keyword evidence="6 9" id="KW-0057">Aromatic amino acid biosynthesis</keyword>
<evidence type="ECO:0000256" key="8">
    <source>
        <dbReference type="ARBA" id="ARBA00061188"/>
    </source>
</evidence>
<evidence type="ECO:0000259" key="11">
    <source>
        <dbReference type="Pfam" id="PF00591"/>
    </source>
</evidence>
<comment type="caution">
    <text evidence="9">Lacks conserved residue(s) required for the propagation of feature annotation.</text>
</comment>
<accession>A0A4D7CA77</accession>